<dbReference type="InterPro" id="IPR043502">
    <property type="entry name" value="DNA/RNA_pol_sf"/>
</dbReference>
<dbReference type="SUPFAM" id="SSF56672">
    <property type="entry name" value="DNA/RNA polymerases"/>
    <property type="match status" value="1"/>
</dbReference>
<organism evidence="2 3">
    <name type="scientific">Tanacetum coccineum</name>
    <dbReference type="NCBI Taxonomy" id="301880"/>
    <lineage>
        <taxon>Eukaryota</taxon>
        <taxon>Viridiplantae</taxon>
        <taxon>Streptophyta</taxon>
        <taxon>Embryophyta</taxon>
        <taxon>Tracheophyta</taxon>
        <taxon>Spermatophyta</taxon>
        <taxon>Magnoliopsida</taxon>
        <taxon>eudicotyledons</taxon>
        <taxon>Gunneridae</taxon>
        <taxon>Pentapetalae</taxon>
        <taxon>asterids</taxon>
        <taxon>campanulids</taxon>
        <taxon>Asterales</taxon>
        <taxon>Asteraceae</taxon>
        <taxon>Asteroideae</taxon>
        <taxon>Anthemideae</taxon>
        <taxon>Anthemidinae</taxon>
        <taxon>Tanacetum</taxon>
    </lineage>
</organism>
<reference evidence="2" key="2">
    <citation type="submission" date="2022-01" db="EMBL/GenBank/DDBJ databases">
        <authorList>
            <person name="Yamashiro T."/>
            <person name="Shiraishi A."/>
            <person name="Satake H."/>
            <person name="Nakayama K."/>
        </authorList>
    </citation>
    <scope>NUCLEOTIDE SEQUENCE</scope>
</reference>
<evidence type="ECO:0000313" key="3">
    <source>
        <dbReference type="Proteomes" id="UP001151760"/>
    </source>
</evidence>
<evidence type="ECO:0000313" key="2">
    <source>
        <dbReference type="EMBL" id="GJS84724.1"/>
    </source>
</evidence>
<dbReference type="EMBL" id="BQNB010010997">
    <property type="protein sequence ID" value="GJS84724.1"/>
    <property type="molecule type" value="Genomic_DNA"/>
</dbReference>
<dbReference type="InterPro" id="IPR000477">
    <property type="entry name" value="RT_dom"/>
</dbReference>
<accession>A0ABQ4Z3J5</accession>
<feature type="domain" description="Reverse transcriptase" evidence="1">
    <location>
        <begin position="123"/>
        <end position="261"/>
    </location>
</feature>
<keyword evidence="2" id="KW-0808">Transferase</keyword>
<keyword evidence="3" id="KW-1185">Reference proteome</keyword>
<comment type="caution">
    <text evidence="2">The sequence shown here is derived from an EMBL/GenBank/DDBJ whole genome shotgun (WGS) entry which is preliminary data.</text>
</comment>
<dbReference type="CDD" id="cd01650">
    <property type="entry name" value="RT_nLTR_like"/>
    <property type="match status" value="1"/>
</dbReference>
<keyword evidence="2" id="KW-0695">RNA-directed DNA polymerase</keyword>
<protein>
    <submittedName>
        <fullName evidence="2">RNA-directed DNA polymerase, eukaryota, reverse transcriptase zinc-binding domain protein</fullName>
    </submittedName>
</protein>
<dbReference type="GO" id="GO:0003964">
    <property type="term" value="F:RNA-directed DNA polymerase activity"/>
    <property type="evidence" value="ECO:0007669"/>
    <property type="project" value="UniProtKB-KW"/>
</dbReference>
<dbReference type="Proteomes" id="UP001151760">
    <property type="component" value="Unassembled WGS sequence"/>
</dbReference>
<name>A0ABQ4Z3J5_9ASTR</name>
<gene>
    <name evidence="2" type="ORF">Tco_0751265</name>
</gene>
<reference evidence="2" key="1">
    <citation type="journal article" date="2022" name="Int. J. Mol. Sci.">
        <title>Draft Genome of Tanacetum Coccineum: Genomic Comparison of Closely Related Tanacetum-Family Plants.</title>
        <authorList>
            <person name="Yamashiro T."/>
            <person name="Shiraishi A."/>
            <person name="Nakayama K."/>
            <person name="Satake H."/>
        </authorList>
    </citation>
    <scope>NUCLEOTIDE SEQUENCE</scope>
</reference>
<dbReference type="Pfam" id="PF00078">
    <property type="entry name" value="RVT_1"/>
    <property type="match status" value="1"/>
</dbReference>
<evidence type="ECO:0000259" key="1">
    <source>
        <dbReference type="Pfam" id="PF00078"/>
    </source>
</evidence>
<dbReference type="PANTHER" id="PTHR31635:SF196">
    <property type="entry name" value="REVERSE TRANSCRIPTASE DOMAIN-CONTAINING PROTEIN-RELATED"/>
    <property type="match status" value="1"/>
</dbReference>
<dbReference type="PANTHER" id="PTHR31635">
    <property type="entry name" value="REVERSE TRANSCRIPTASE DOMAIN-CONTAINING PROTEIN-RELATED"/>
    <property type="match status" value="1"/>
</dbReference>
<sequence>MTTDFGPSPFKLYNSWLSHKDFPQLVKECWTSRNVGPVLIRPGNSIVSFKCRLQNLKNTIKQWRRKVCETENLALVELRKMVDCLDMKAELSFLNDEEIILRTKFEFSSYIPVGCNSSFITLIPKVEDPLLIGDYRPICFIGCQYKIIAKVLANRLSKVLPSVVGDVQMAFIKGCQIVDGPLIVNEIIAWAKKHKKRLMFLKVDFEKAFDSLSWPFVFSIMEQVGFSMKWIIWIRSCLDSAFASVLINGSPTEEFKLERGLR</sequence>
<keyword evidence="2" id="KW-0548">Nucleotidyltransferase</keyword>
<proteinExistence type="predicted"/>